<organism evidence="2 3">
    <name type="scientific">Helianthus annuus</name>
    <name type="common">Common sunflower</name>
    <dbReference type="NCBI Taxonomy" id="4232"/>
    <lineage>
        <taxon>Eukaryota</taxon>
        <taxon>Viridiplantae</taxon>
        <taxon>Streptophyta</taxon>
        <taxon>Embryophyta</taxon>
        <taxon>Tracheophyta</taxon>
        <taxon>Spermatophyta</taxon>
        <taxon>Magnoliopsida</taxon>
        <taxon>eudicotyledons</taxon>
        <taxon>Gunneridae</taxon>
        <taxon>Pentapetalae</taxon>
        <taxon>asterids</taxon>
        <taxon>campanulids</taxon>
        <taxon>Asterales</taxon>
        <taxon>Asteraceae</taxon>
        <taxon>Asteroideae</taxon>
        <taxon>Heliantheae alliance</taxon>
        <taxon>Heliantheae</taxon>
        <taxon>Helianthus</taxon>
    </lineage>
</organism>
<dbReference type="Gramene" id="mRNA:HanXRQr2_Chr02g0082931">
    <property type="protein sequence ID" value="CDS:HanXRQr2_Chr02g0082931.1"/>
    <property type="gene ID" value="HanXRQr2_Chr02g0082931"/>
</dbReference>
<dbReference type="AlphaFoldDB" id="A0A9K3JRI9"/>
<sequence length="452" mass="52225">MCFICGGPHYTKYCPNDSGCPIDFDANPLVQPQSYPSQGYSTYYSSNSYSEPQSYQNSYPSPYQNFYTLPYQSCNENECPPYFQTLVESCQVIALSTAALEQMLRESNNQLMDPFCQGCAGPHKYEDCPVAFQGAMSSDLKETPLEDTESTNENDKVEQEEQEEKNGKFIIDFSCGDEKIDAQLAEYRRLTEEEIEEEPPGDPELSDVEPETIMDVEVPPPVQQVVNSSYWCPTPWNIDDGFWSDDEGVVEEAELEVLDYTAVEKVEEEPLDKMEDAKIEEHVPSWEEEFGDELVGLPTLEDEEFDPVGDLAYLETLLVETPTMEIKYTPNVEEIVAEEFDSRPMEKLEDGLPPRSRTRERARKSLDQHLLRIQGWYQKKKKEELMKFAQHHPSHYMPRIRFGPGKFKYCWPDPFENVKRFIISTLKILIYNKERVELNGLDRGWIKEKPPD</sequence>
<proteinExistence type="predicted"/>
<evidence type="ECO:0000313" key="2">
    <source>
        <dbReference type="EMBL" id="KAF5819909.1"/>
    </source>
</evidence>
<gene>
    <name evidence="2" type="ORF">HanXRQr2_Chr02g0082931</name>
</gene>
<feature type="compositionally biased region" description="Basic and acidic residues" evidence="1">
    <location>
        <begin position="153"/>
        <end position="164"/>
    </location>
</feature>
<reference evidence="2" key="1">
    <citation type="journal article" date="2017" name="Nature">
        <title>The sunflower genome provides insights into oil metabolism, flowering and Asterid evolution.</title>
        <authorList>
            <person name="Badouin H."/>
            <person name="Gouzy J."/>
            <person name="Grassa C.J."/>
            <person name="Murat F."/>
            <person name="Staton S.E."/>
            <person name="Cottret L."/>
            <person name="Lelandais-Briere C."/>
            <person name="Owens G.L."/>
            <person name="Carrere S."/>
            <person name="Mayjonade B."/>
            <person name="Legrand L."/>
            <person name="Gill N."/>
            <person name="Kane N.C."/>
            <person name="Bowers J.E."/>
            <person name="Hubner S."/>
            <person name="Bellec A."/>
            <person name="Berard A."/>
            <person name="Berges H."/>
            <person name="Blanchet N."/>
            <person name="Boniface M.C."/>
            <person name="Brunel D."/>
            <person name="Catrice O."/>
            <person name="Chaidir N."/>
            <person name="Claudel C."/>
            <person name="Donnadieu C."/>
            <person name="Faraut T."/>
            <person name="Fievet G."/>
            <person name="Helmstetter N."/>
            <person name="King M."/>
            <person name="Knapp S.J."/>
            <person name="Lai Z."/>
            <person name="Le Paslier M.C."/>
            <person name="Lippi Y."/>
            <person name="Lorenzon L."/>
            <person name="Mandel J.R."/>
            <person name="Marage G."/>
            <person name="Marchand G."/>
            <person name="Marquand E."/>
            <person name="Bret-Mestries E."/>
            <person name="Morien E."/>
            <person name="Nambeesan S."/>
            <person name="Nguyen T."/>
            <person name="Pegot-Espagnet P."/>
            <person name="Pouilly N."/>
            <person name="Raftis F."/>
            <person name="Sallet E."/>
            <person name="Schiex T."/>
            <person name="Thomas J."/>
            <person name="Vandecasteele C."/>
            <person name="Vares D."/>
            <person name="Vear F."/>
            <person name="Vautrin S."/>
            <person name="Crespi M."/>
            <person name="Mangin B."/>
            <person name="Burke J.M."/>
            <person name="Salse J."/>
            <person name="Munos S."/>
            <person name="Vincourt P."/>
            <person name="Rieseberg L.H."/>
            <person name="Langlade N.B."/>
        </authorList>
    </citation>
    <scope>NUCLEOTIDE SEQUENCE</scope>
    <source>
        <tissue evidence="2">Leaves</tissue>
    </source>
</reference>
<evidence type="ECO:0000313" key="3">
    <source>
        <dbReference type="Proteomes" id="UP000215914"/>
    </source>
</evidence>
<comment type="caution">
    <text evidence="2">The sequence shown here is derived from an EMBL/GenBank/DDBJ whole genome shotgun (WGS) entry which is preliminary data.</text>
</comment>
<keyword evidence="3" id="KW-1185">Reference proteome</keyword>
<evidence type="ECO:0000256" key="1">
    <source>
        <dbReference type="SAM" id="MobiDB-lite"/>
    </source>
</evidence>
<dbReference type="Proteomes" id="UP000215914">
    <property type="component" value="Unassembled WGS sequence"/>
</dbReference>
<accession>A0A9K3JRI9</accession>
<protein>
    <submittedName>
        <fullName evidence="2">Transcription factor interactor and regulator CCHC(Zn) family</fullName>
    </submittedName>
</protein>
<dbReference type="EMBL" id="MNCJ02000317">
    <property type="protein sequence ID" value="KAF5819909.1"/>
    <property type="molecule type" value="Genomic_DNA"/>
</dbReference>
<feature type="region of interest" description="Disordered" evidence="1">
    <location>
        <begin position="138"/>
        <end position="164"/>
    </location>
</feature>
<reference evidence="2" key="2">
    <citation type="submission" date="2020-06" db="EMBL/GenBank/DDBJ databases">
        <title>Helianthus annuus Genome sequencing and assembly Release 2.</title>
        <authorList>
            <person name="Gouzy J."/>
            <person name="Langlade N."/>
            <person name="Munos S."/>
        </authorList>
    </citation>
    <scope>NUCLEOTIDE SEQUENCE</scope>
    <source>
        <tissue evidence="2">Leaves</tissue>
    </source>
</reference>
<name>A0A9K3JRI9_HELAN</name>